<dbReference type="KEGG" id="csr:Cspa_c07440"/>
<dbReference type="AlphaFoldDB" id="M1MHZ2"/>
<dbReference type="Proteomes" id="UP000011728">
    <property type="component" value="Chromosome"/>
</dbReference>
<organism evidence="1 2">
    <name type="scientific">Clostridium saccharoperbutylacetonicum N1-4(HMT)</name>
    <dbReference type="NCBI Taxonomy" id="931276"/>
    <lineage>
        <taxon>Bacteria</taxon>
        <taxon>Bacillati</taxon>
        <taxon>Bacillota</taxon>
        <taxon>Clostridia</taxon>
        <taxon>Eubacteriales</taxon>
        <taxon>Clostridiaceae</taxon>
        <taxon>Clostridium</taxon>
    </lineage>
</organism>
<evidence type="ECO:0000313" key="2">
    <source>
        <dbReference type="Proteomes" id="UP000011728"/>
    </source>
</evidence>
<dbReference type="PATRIC" id="fig|931276.5.peg.697"/>
<protein>
    <submittedName>
        <fullName evidence="1">Uncharacterized protein</fullName>
    </submittedName>
</protein>
<name>M1MHZ2_9CLOT</name>
<proteinExistence type="predicted"/>
<dbReference type="EMBL" id="CP004121">
    <property type="protein sequence ID" value="AGF54521.1"/>
    <property type="molecule type" value="Genomic_DNA"/>
</dbReference>
<accession>M1MHZ2</accession>
<keyword evidence="2" id="KW-1185">Reference proteome</keyword>
<dbReference type="HOGENOM" id="CLU_3134221_0_0_9"/>
<evidence type="ECO:0000313" key="1">
    <source>
        <dbReference type="EMBL" id="AGF54521.1"/>
    </source>
</evidence>
<gene>
    <name evidence="1" type="ORF">Cspa_c07440</name>
</gene>
<reference evidence="1 2" key="1">
    <citation type="submission" date="2013-02" db="EMBL/GenBank/DDBJ databases">
        <title>Genome sequence of Clostridium saccharoperbutylacetonicum N1-4(HMT).</title>
        <authorList>
            <person name="Poehlein A."/>
            <person name="Daniel R."/>
        </authorList>
    </citation>
    <scope>NUCLEOTIDE SEQUENCE [LARGE SCALE GENOMIC DNA]</scope>
    <source>
        <strain evidence="2">N1-4(HMT)</strain>
    </source>
</reference>
<dbReference type="RefSeq" id="WP_015390847.1">
    <property type="nucleotide sequence ID" value="NC_020291.1"/>
</dbReference>
<sequence length="49" mass="5530">MYIYISPIRKGSKVTNDTTMSGRVELAEEEIADIKSIKAVTMYEIEFGT</sequence>